<gene>
    <name evidence="2" type="ORF">A7E75_07745</name>
</gene>
<protein>
    <submittedName>
        <fullName evidence="2">Glyoxalase</fullName>
    </submittedName>
</protein>
<sequence length="163" mass="18701">MKPLYNKVLQVAMVVKDCDEAVKIWADKYGIGPWNIYEFNPDTVNDMIIRGEKVDYAMRLALCDIGGVQWELIEPQDDKSIYAEFLKEKGEGLHHVAFGTDNYQQAVKFYKDQGLPVLQGGEWSGLTYTYLDSQKDLNLIAEIYDLVPDFSWPEPQAVYPPEQ</sequence>
<evidence type="ECO:0000313" key="3">
    <source>
        <dbReference type="Proteomes" id="UP000182264"/>
    </source>
</evidence>
<dbReference type="Gene3D" id="3.10.180.10">
    <property type="entry name" value="2,3-Dihydroxybiphenyl 1,2-Dioxygenase, domain 1"/>
    <property type="match status" value="1"/>
</dbReference>
<evidence type="ECO:0000313" key="2">
    <source>
        <dbReference type="EMBL" id="APG24923.1"/>
    </source>
</evidence>
<dbReference type="PROSITE" id="PS51819">
    <property type="entry name" value="VOC"/>
    <property type="match status" value="1"/>
</dbReference>
<feature type="domain" description="VOC" evidence="1">
    <location>
        <begin position="7"/>
        <end position="145"/>
    </location>
</feature>
<evidence type="ECO:0000259" key="1">
    <source>
        <dbReference type="PROSITE" id="PS51819"/>
    </source>
</evidence>
<dbReference type="Pfam" id="PF13669">
    <property type="entry name" value="Glyoxalase_4"/>
    <property type="match status" value="1"/>
</dbReference>
<dbReference type="OrthoDB" id="332982at2"/>
<dbReference type="SUPFAM" id="SSF54593">
    <property type="entry name" value="Glyoxalase/Bleomycin resistance protein/Dihydroxybiphenyl dioxygenase"/>
    <property type="match status" value="1"/>
</dbReference>
<reference evidence="2 3" key="1">
    <citation type="journal article" date="2017" name="Genome Announc.">
        <title>Complete Genome Sequences of Two Acetylene-Fermenting Pelobacter acetylenicus Strains.</title>
        <authorList>
            <person name="Sutton J.M."/>
            <person name="Baesman S.M."/>
            <person name="Fierst J.L."/>
            <person name="Poret-Peterson A.T."/>
            <person name="Oremland R.S."/>
            <person name="Dunlap D.S."/>
            <person name="Akob D.M."/>
        </authorList>
    </citation>
    <scope>NUCLEOTIDE SEQUENCE [LARGE SCALE GENOMIC DNA]</scope>
    <source>
        <strain evidence="2 3">DSM 3247</strain>
    </source>
</reference>
<accession>A0A1L3GG39</accession>
<proteinExistence type="predicted"/>
<dbReference type="EMBL" id="CP015518">
    <property type="protein sequence ID" value="APG24923.1"/>
    <property type="molecule type" value="Genomic_DNA"/>
</dbReference>
<dbReference type="STRING" id="29542.A6070_01705"/>
<dbReference type="KEGG" id="pace:A6070_01705"/>
<dbReference type="InterPro" id="IPR029068">
    <property type="entry name" value="Glyas_Bleomycin-R_OHBP_Dase"/>
</dbReference>
<dbReference type="AlphaFoldDB" id="A0A1L3GG39"/>
<dbReference type="Proteomes" id="UP000182264">
    <property type="component" value="Chromosome"/>
</dbReference>
<dbReference type="RefSeq" id="WP_072286771.1">
    <property type="nucleotide sequence ID" value="NZ_CP015455.1"/>
</dbReference>
<organism evidence="2 3">
    <name type="scientific">Syntrophotalea acetylenica</name>
    <name type="common">Pelobacter acetylenicus</name>
    <dbReference type="NCBI Taxonomy" id="29542"/>
    <lineage>
        <taxon>Bacteria</taxon>
        <taxon>Pseudomonadati</taxon>
        <taxon>Thermodesulfobacteriota</taxon>
        <taxon>Desulfuromonadia</taxon>
        <taxon>Desulfuromonadales</taxon>
        <taxon>Syntrophotaleaceae</taxon>
        <taxon>Syntrophotalea</taxon>
    </lineage>
</organism>
<name>A0A1L3GG39_SYNAC</name>
<keyword evidence="3" id="KW-1185">Reference proteome</keyword>
<dbReference type="InterPro" id="IPR037523">
    <property type="entry name" value="VOC_core"/>
</dbReference>